<evidence type="ECO:0000313" key="1">
    <source>
        <dbReference type="EMBL" id="EXF79463.1"/>
    </source>
</evidence>
<name>A0A010S4F8_9PEZI</name>
<accession>A0A010S4F8</accession>
<dbReference type="AlphaFoldDB" id="A0A010S4F8"/>
<protein>
    <submittedName>
        <fullName evidence="1">Uncharacterized protein</fullName>
    </submittedName>
</protein>
<keyword evidence="2" id="KW-1185">Reference proteome</keyword>
<reference evidence="1 2" key="1">
    <citation type="submission" date="2014-02" db="EMBL/GenBank/DDBJ databases">
        <title>The genome sequence of Colletotrichum fioriniae PJ7.</title>
        <authorList>
            <person name="Baroncelli R."/>
            <person name="Thon M.R."/>
        </authorList>
    </citation>
    <scope>NUCLEOTIDE SEQUENCE [LARGE SCALE GENOMIC DNA]</scope>
    <source>
        <strain evidence="1 2">PJ7</strain>
    </source>
</reference>
<gene>
    <name evidence="1" type="ORF">CFIO01_06053</name>
</gene>
<dbReference type="EMBL" id="JARH01000553">
    <property type="protein sequence ID" value="EXF79463.1"/>
    <property type="molecule type" value="Genomic_DNA"/>
</dbReference>
<comment type="caution">
    <text evidence="1">The sequence shown here is derived from an EMBL/GenBank/DDBJ whole genome shotgun (WGS) entry which is preliminary data.</text>
</comment>
<dbReference type="OrthoDB" id="5315084at2759"/>
<organism evidence="1 2">
    <name type="scientific">Colletotrichum fioriniae PJ7</name>
    <dbReference type="NCBI Taxonomy" id="1445577"/>
    <lineage>
        <taxon>Eukaryota</taxon>
        <taxon>Fungi</taxon>
        <taxon>Dikarya</taxon>
        <taxon>Ascomycota</taxon>
        <taxon>Pezizomycotina</taxon>
        <taxon>Sordariomycetes</taxon>
        <taxon>Hypocreomycetidae</taxon>
        <taxon>Glomerellales</taxon>
        <taxon>Glomerellaceae</taxon>
        <taxon>Colletotrichum</taxon>
        <taxon>Colletotrichum acutatum species complex</taxon>
    </lineage>
</organism>
<sequence>MTSTSALAGYVEVIWKITKPEPDADQPPNELLKAHWKTAILNRRRVNGLLIRSYLHNTATICVTPSGEAIIEEDEWHVTTSFKVSDTKFRTAHGYTSGEHDFNPTSSTLNHRRPQQVSFTGRNGKQPWPAEPLNPKKHTREWYKEVELNKLIQDDQDGFEPTPISPGGFAKILKAVAARATQQVHEARLPRNTSTKSRIR</sequence>
<dbReference type="HOGENOM" id="CLU_1366139_0_0_1"/>
<dbReference type="KEGG" id="cfj:CFIO01_06053"/>
<evidence type="ECO:0000313" key="2">
    <source>
        <dbReference type="Proteomes" id="UP000020467"/>
    </source>
</evidence>
<dbReference type="eggNOG" id="ENOG502T5WZ">
    <property type="taxonomic scope" value="Eukaryota"/>
</dbReference>
<proteinExistence type="predicted"/>
<dbReference type="Proteomes" id="UP000020467">
    <property type="component" value="Unassembled WGS sequence"/>
</dbReference>